<evidence type="ECO:0000256" key="4">
    <source>
        <dbReference type="PROSITE-ProRule" id="PRU00325"/>
    </source>
</evidence>
<evidence type="ECO:0000256" key="3">
    <source>
        <dbReference type="ARBA" id="ARBA00022833"/>
    </source>
</evidence>
<comment type="caution">
    <text evidence="8">The sequence shown here is derived from an EMBL/GenBank/DDBJ whole genome shotgun (WGS) entry which is preliminary data.</text>
</comment>
<dbReference type="PROSITE" id="PS50966">
    <property type="entry name" value="ZF_SWIM"/>
    <property type="match status" value="1"/>
</dbReference>
<dbReference type="InterPro" id="IPR006564">
    <property type="entry name" value="Znf_PMZ"/>
</dbReference>
<dbReference type="InterPro" id="IPR007527">
    <property type="entry name" value="Znf_SWIM"/>
</dbReference>
<sequence length="251" mass="27847">MECPTCHSICVIRTSWTDFNPGRRFYYCSRQEQCVVNVEDKSCSCRKWDLTGIPCKHAVAAIWNIAENGLEPGIPETWVHESYWLTTWEEMYRFKINPCNGPDLWPPSNSPITLTPSDYHTPIGRPPKKRNKSATELYDNMVKDDKLSRAGKTVTCNKCGQKDHNSRSCKGHMGPQSTGTPITQQGASQCTPTGTSMAQQGASHSAPHVSVNPSGQSNVTQSAPVRYSKAIANRYSPVKNNASRGKRKVGE</sequence>
<keyword evidence="2 4" id="KW-0863">Zinc-finger</keyword>
<dbReference type="PANTHER" id="PTHR31973:SF190">
    <property type="entry name" value="MULE TRANSPOSASE DOMAIN-CONTAINING PROTEIN"/>
    <property type="match status" value="1"/>
</dbReference>
<dbReference type="EMBL" id="BQNB010011954">
    <property type="protein sequence ID" value="GJS97329.1"/>
    <property type="molecule type" value="Genomic_DNA"/>
</dbReference>
<feature type="domain" description="GRF-type" evidence="7">
    <location>
        <begin position="3"/>
        <end position="52"/>
    </location>
</feature>
<keyword evidence="1" id="KW-0479">Metal-binding</keyword>
<evidence type="ECO:0000256" key="1">
    <source>
        <dbReference type="ARBA" id="ARBA00022723"/>
    </source>
</evidence>
<keyword evidence="9" id="KW-1185">Reference proteome</keyword>
<organism evidence="8 9">
    <name type="scientific">Tanacetum coccineum</name>
    <dbReference type="NCBI Taxonomy" id="301880"/>
    <lineage>
        <taxon>Eukaryota</taxon>
        <taxon>Viridiplantae</taxon>
        <taxon>Streptophyta</taxon>
        <taxon>Embryophyta</taxon>
        <taxon>Tracheophyta</taxon>
        <taxon>Spermatophyta</taxon>
        <taxon>Magnoliopsida</taxon>
        <taxon>eudicotyledons</taxon>
        <taxon>Gunneridae</taxon>
        <taxon>Pentapetalae</taxon>
        <taxon>asterids</taxon>
        <taxon>campanulids</taxon>
        <taxon>Asterales</taxon>
        <taxon>Asteraceae</taxon>
        <taxon>Asteroideae</taxon>
        <taxon>Anthemideae</taxon>
        <taxon>Anthemidinae</taxon>
        <taxon>Tanacetum</taxon>
    </lineage>
</organism>
<evidence type="ECO:0000256" key="5">
    <source>
        <dbReference type="SAM" id="MobiDB-lite"/>
    </source>
</evidence>
<feature type="domain" description="SWIM-type" evidence="6">
    <location>
        <begin position="34"/>
        <end position="66"/>
    </location>
</feature>
<evidence type="ECO:0000313" key="8">
    <source>
        <dbReference type="EMBL" id="GJS97329.1"/>
    </source>
</evidence>
<protein>
    <submittedName>
        <fullName evidence="8">Mutator type transposase</fullName>
    </submittedName>
</protein>
<dbReference type="PROSITE" id="PS51999">
    <property type="entry name" value="ZF_GRF"/>
    <property type="match status" value="1"/>
</dbReference>
<accession>A0ABQ5A3X5</accession>
<reference evidence="8" key="1">
    <citation type="journal article" date="2022" name="Int. J. Mol. Sci.">
        <title>Draft Genome of Tanacetum Coccineum: Genomic Comparison of Closely Related Tanacetum-Family Plants.</title>
        <authorList>
            <person name="Yamashiro T."/>
            <person name="Shiraishi A."/>
            <person name="Nakayama K."/>
            <person name="Satake H."/>
        </authorList>
    </citation>
    <scope>NUCLEOTIDE SEQUENCE</scope>
</reference>
<dbReference type="Pfam" id="PF04434">
    <property type="entry name" value="SWIM"/>
    <property type="match status" value="1"/>
</dbReference>
<feature type="compositionally biased region" description="Polar residues" evidence="5">
    <location>
        <begin position="175"/>
        <end position="203"/>
    </location>
</feature>
<feature type="compositionally biased region" description="Polar residues" evidence="5">
    <location>
        <begin position="211"/>
        <end position="223"/>
    </location>
</feature>
<gene>
    <name evidence="8" type="ORF">Tco_0804297</name>
</gene>
<dbReference type="SMART" id="SM00575">
    <property type="entry name" value="ZnF_PMZ"/>
    <property type="match status" value="1"/>
</dbReference>
<evidence type="ECO:0000256" key="2">
    <source>
        <dbReference type="ARBA" id="ARBA00022771"/>
    </source>
</evidence>
<name>A0ABQ5A3X5_9ASTR</name>
<dbReference type="InterPro" id="IPR010666">
    <property type="entry name" value="Znf_GRF"/>
</dbReference>
<evidence type="ECO:0000259" key="7">
    <source>
        <dbReference type="PROSITE" id="PS51999"/>
    </source>
</evidence>
<evidence type="ECO:0000313" key="9">
    <source>
        <dbReference type="Proteomes" id="UP001151760"/>
    </source>
</evidence>
<reference evidence="8" key="2">
    <citation type="submission" date="2022-01" db="EMBL/GenBank/DDBJ databases">
        <authorList>
            <person name="Yamashiro T."/>
            <person name="Shiraishi A."/>
            <person name="Satake H."/>
            <person name="Nakayama K."/>
        </authorList>
    </citation>
    <scope>NUCLEOTIDE SEQUENCE</scope>
</reference>
<proteinExistence type="predicted"/>
<feature type="region of interest" description="Disordered" evidence="5">
    <location>
        <begin position="158"/>
        <end position="251"/>
    </location>
</feature>
<dbReference type="Proteomes" id="UP001151760">
    <property type="component" value="Unassembled WGS sequence"/>
</dbReference>
<dbReference type="PANTHER" id="PTHR31973">
    <property type="entry name" value="POLYPROTEIN, PUTATIVE-RELATED"/>
    <property type="match status" value="1"/>
</dbReference>
<keyword evidence="3" id="KW-0862">Zinc</keyword>
<evidence type="ECO:0000259" key="6">
    <source>
        <dbReference type="PROSITE" id="PS50966"/>
    </source>
</evidence>